<evidence type="ECO:0000313" key="4">
    <source>
        <dbReference type="Proteomes" id="UP000028042"/>
    </source>
</evidence>
<dbReference type="GeneID" id="93072517"/>
<dbReference type="EMBL" id="CP009268">
    <property type="protein sequence ID" value="AJA50361.1"/>
    <property type="molecule type" value="Genomic_DNA"/>
</dbReference>
<keyword evidence="1" id="KW-1133">Transmembrane helix</keyword>
<dbReference type="PATRIC" id="fig|1262449.3.peg.163"/>
<keyword evidence="1" id="KW-0472">Membrane</keyword>
<dbReference type="eggNOG" id="ENOG50303A8">
    <property type="taxonomic scope" value="Bacteria"/>
</dbReference>
<reference evidence="2 5" key="1">
    <citation type="journal article" date="2015" name="Genome Announc.">
        <title>Complete Genome Sequence of the Nitrogen-Fixing and Solvent-Producing Clostridium pasteurianum DSM 525.</title>
        <authorList>
            <person name="Poehlein A."/>
            <person name="Grosse-Honebrink A."/>
            <person name="Zhang Y."/>
            <person name="Minton N.P."/>
            <person name="Daniel R."/>
        </authorList>
    </citation>
    <scope>NUCLEOTIDE SEQUENCE [LARGE SCALE GENOMIC DNA]</scope>
    <source>
        <strain evidence="2">DSM 525</strain>
        <strain evidence="5">DSM 525 / ATCC 6013</strain>
    </source>
</reference>
<protein>
    <recommendedName>
        <fullName evidence="6">DUF3953 domain-containing protein</fullName>
    </recommendedName>
</protein>
<feature type="transmembrane region" description="Helical" evidence="1">
    <location>
        <begin position="32"/>
        <end position="50"/>
    </location>
</feature>
<dbReference type="KEGG" id="cpat:CLPA_c02730"/>
<organism evidence="2 5">
    <name type="scientific">Clostridium pasteurianum DSM 525 = ATCC 6013</name>
    <dbReference type="NCBI Taxonomy" id="1262449"/>
    <lineage>
        <taxon>Bacteria</taxon>
        <taxon>Bacillati</taxon>
        <taxon>Bacillota</taxon>
        <taxon>Clostridia</taxon>
        <taxon>Eubacteriales</taxon>
        <taxon>Clostridiaceae</taxon>
        <taxon>Clostridium</taxon>
    </lineage>
</organism>
<evidence type="ECO:0000313" key="5">
    <source>
        <dbReference type="Proteomes" id="UP000030905"/>
    </source>
</evidence>
<feature type="transmembrane region" description="Helical" evidence="1">
    <location>
        <begin position="62"/>
        <end position="85"/>
    </location>
</feature>
<dbReference type="Proteomes" id="UP000030905">
    <property type="component" value="Chromosome"/>
</dbReference>
<reference evidence="3 4" key="3">
    <citation type="journal article" name="Genome Announc.">
        <title>Improved Draft Genome Sequence of Clostridium pasteurianum Strain ATCC 6013 (DSM 525) Using a Hybrid Next-Generation Sequencing Approach.</title>
        <authorList>
            <person name="Pyne M.E."/>
            <person name="Utturkar S."/>
            <person name="Brown S.D."/>
            <person name="Moo-Young M."/>
            <person name="Chung D.A."/>
            <person name="Chou C.P."/>
        </authorList>
    </citation>
    <scope>NUCLEOTIDE SEQUENCE [LARGE SCALE GENOMIC DNA]</scope>
    <source>
        <strain evidence="3 4">ATCC 6013</strain>
    </source>
</reference>
<reference evidence="3" key="2">
    <citation type="submission" date="2015-10" db="EMBL/GenBank/DDBJ databases">
        <title>Improved Draft Genome Sequence of Clostridium pasteurianum Strain ATCC 6013 (DSM 525) Using a Hybrid Next-Generation Sequencing Approach.</title>
        <authorList>
            <person name="Pyne M.E."/>
            <person name="Utturkar S.M."/>
            <person name="Brown S.D."/>
            <person name="Moo-Young M."/>
            <person name="Chung D.A."/>
            <person name="Chou P.C."/>
        </authorList>
    </citation>
    <scope>NUCLEOTIDE SEQUENCE</scope>
    <source>
        <strain evidence="3">ATCC 6013</strain>
    </source>
</reference>
<sequence length="86" mass="9755">MKNKFLIIRVILGVLIVLISVLTFLKIGDKRIMMPTILLLLGILQLFNGLDFFSKSIDRKGFGIFLISSSAFLIFIAISIMIMMFK</sequence>
<evidence type="ECO:0000313" key="3">
    <source>
        <dbReference type="EMBL" id="KRU13627.1"/>
    </source>
</evidence>
<proteinExistence type="predicted"/>
<dbReference type="AlphaFoldDB" id="A0A0H3J385"/>
<evidence type="ECO:0008006" key="6">
    <source>
        <dbReference type="Google" id="ProtNLM"/>
    </source>
</evidence>
<keyword evidence="5" id="KW-1185">Reference proteome</keyword>
<evidence type="ECO:0000313" key="2">
    <source>
        <dbReference type="EMBL" id="AJA50361.1"/>
    </source>
</evidence>
<dbReference type="InterPro" id="IPR046577">
    <property type="entry name" value="DUF6637"/>
</dbReference>
<accession>A0A0H3J385</accession>
<dbReference type="Proteomes" id="UP000028042">
    <property type="component" value="Unassembled WGS sequence"/>
</dbReference>
<dbReference type="KEGG" id="cpae:CPAST_c02730"/>
<gene>
    <name evidence="2" type="ORF">CLPA_c02730</name>
    <name evidence="3" type="ORF">CP6013_02875</name>
</gene>
<dbReference type="Pfam" id="PF20342">
    <property type="entry name" value="DUF6637"/>
    <property type="match status" value="1"/>
</dbReference>
<dbReference type="RefSeq" id="WP_003440751.1">
    <property type="nucleotide sequence ID" value="NZ_ANZB01000001.1"/>
</dbReference>
<name>A0A0H3J385_CLOPA</name>
<feature type="transmembrane region" description="Helical" evidence="1">
    <location>
        <begin position="6"/>
        <end position="25"/>
    </location>
</feature>
<dbReference type="EMBL" id="JPGY02000001">
    <property type="protein sequence ID" value="KRU13627.1"/>
    <property type="molecule type" value="Genomic_DNA"/>
</dbReference>
<keyword evidence="1" id="KW-0812">Transmembrane</keyword>
<evidence type="ECO:0000256" key="1">
    <source>
        <dbReference type="SAM" id="Phobius"/>
    </source>
</evidence>